<dbReference type="SUPFAM" id="SSF52467">
    <property type="entry name" value="DHS-like NAD/FAD-binding domain"/>
    <property type="match status" value="1"/>
</dbReference>
<dbReference type="GO" id="GO:0009055">
    <property type="term" value="F:electron transfer activity"/>
    <property type="evidence" value="ECO:0007669"/>
    <property type="project" value="InterPro"/>
</dbReference>
<keyword evidence="2" id="KW-0813">Transport</keyword>
<dbReference type="KEGG" id="taf:THA_732"/>
<dbReference type="PIRSF" id="PIRSF000089">
    <property type="entry name" value="Electra_flavoP_a"/>
    <property type="match status" value="1"/>
</dbReference>
<dbReference type="GO" id="GO:0050660">
    <property type="term" value="F:flavin adenine dinucleotide binding"/>
    <property type="evidence" value="ECO:0007669"/>
    <property type="project" value="InterPro"/>
</dbReference>
<dbReference type="PROSITE" id="PS00696">
    <property type="entry name" value="ETF_ALPHA"/>
    <property type="match status" value="1"/>
</dbReference>
<dbReference type="OrthoDB" id="9770286at2"/>
<proteinExistence type="inferred from homology"/>
<dbReference type="PANTHER" id="PTHR43153:SF1">
    <property type="entry name" value="ELECTRON TRANSFER FLAVOPROTEIN SUBUNIT ALPHA, MITOCHONDRIAL"/>
    <property type="match status" value="1"/>
</dbReference>
<reference evidence="8 9" key="1">
    <citation type="journal article" date="2009" name="J. Bacteriol.">
        <title>The genome of Thermosipho africanus TCF52B: lateral genetic connections to the Firmicutes and Archaea.</title>
        <authorList>
            <person name="Nesboe C.L."/>
            <person name="Bapteste E."/>
            <person name="Curtis B."/>
            <person name="Dahle H."/>
            <person name="Lopez P."/>
            <person name="Macleod D."/>
            <person name="Dlutek M."/>
            <person name="Bowman S."/>
            <person name="Zhaxybayeva O."/>
            <person name="Birkeland N.-K."/>
            <person name="Doolittle W.F."/>
        </authorList>
    </citation>
    <scope>NUCLEOTIDE SEQUENCE [LARGE SCALE GENOMIC DNA]</scope>
    <source>
        <strain evidence="8 9">TCF52B</strain>
    </source>
</reference>
<keyword evidence="3" id="KW-0285">Flavoprotein</keyword>
<evidence type="ECO:0000256" key="1">
    <source>
        <dbReference type="ARBA" id="ARBA00005817"/>
    </source>
</evidence>
<dbReference type="FunFam" id="3.40.50.1220:FF:000001">
    <property type="entry name" value="Electron transfer flavoprotein, alpha subunit"/>
    <property type="match status" value="1"/>
</dbReference>
<gene>
    <name evidence="8" type="ordered locus">THA_732</name>
</gene>
<sequence>MKEIWVYIETFNKKVKKVSLELLTKANELSQKLSAKVVAVYIDKDDLDDTISKYGADKIVHLYNKDLQFYDSQIYTNALYNLIKDDRPHILLIGATSVGRDLAPRLAAKLNTGLTADCTQLDLDEDGLLLQTRPAFGGNIMATIICPEHIPQMATVRPGIFDAKKLEKIPEIEKIEFELEKNCTTKTLEIMKKNSLLKDITESDVIVAGGRGLSKKEGFDLLRDLAKELNGTIAASRAAVEAGWAPQEIQVGQTGKTVKPKIYIACGISGAIQHIAGMKDSKCIIAINKDKNAPIFKIADYAIVGDVYEVVPKLIEKLRVLKQ</sequence>
<dbReference type="InterPro" id="IPR014731">
    <property type="entry name" value="ETF_asu_C"/>
</dbReference>
<comment type="cofactor">
    <cofactor evidence="6">
        <name>FAD</name>
        <dbReference type="ChEBI" id="CHEBI:57692"/>
    </cofactor>
    <text evidence="6">Binds 1 FAD per dimer.</text>
</comment>
<comment type="similarity">
    <text evidence="1">Belongs to the ETF alpha-subunit/FixB family.</text>
</comment>
<dbReference type="SMART" id="SM00893">
    <property type="entry name" value="ETF"/>
    <property type="match status" value="1"/>
</dbReference>
<dbReference type="InterPro" id="IPR001308">
    <property type="entry name" value="ETF_a/FixB"/>
</dbReference>
<evidence type="ECO:0000259" key="7">
    <source>
        <dbReference type="SMART" id="SM00893"/>
    </source>
</evidence>
<evidence type="ECO:0000256" key="2">
    <source>
        <dbReference type="ARBA" id="ARBA00022448"/>
    </source>
</evidence>
<evidence type="ECO:0000256" key="3">
    <source>
        <dbReference type="ARBA" id="ARBA00022630"/>
    </source>
</evidence>
<dbReference type="InterPro" id="IPR029035">
    <property type="entry name" value="DHS-like_NAD/FAD-binding_dom"/>
</dbReference>
<name>B7IGI5_THEAB</name>
<dbReference type="CDD" id="cd01715">
    <property type="entry name" value="ETF_alpha"/>
    <property type="match status" value="1"/>
</dbReference>
<keyword evidence="5" id="KW-0249">Electron transport</keyword>
<dbReference type="EMBL" id="CP001185">
    <property type="protein sequence ID" value="ACJ75199.1"/>
    <property type="molecule type" value="Genomic_DNA"/>
</dbReference>
<dbReference type="RefSeq" id="WP_012579759.1">
    <property type="nucleotide sequence ID" value="NC_011653.1"/>
</dbReference>
<dbReference type="InterPro" id="IPR033947">
    <property type="entry name" value="ETF_alpha_N"/>
</dbReference>
<dbReference type="PANTHER" id="PTHR43153">
    <property type="entry name" value="ELECTRON TRANSFER FLAVOPROTEIN ALPHA"/>
    <property type="match status" value="1"/>
</dbReference>
<feature type="binding site" evidence="6">
    <location>
        <begin position="250"/>
        <end position="254"/>
    </location>
    <ligand>
        <name>FAD</name>
        <dbReference type="ChEBI" id="CHEBI:57692"/>
    </ligand>
</feature>
<dbReference type="Proteomes" id="UP000002453">
    <property type="component" value="Chromosome"/>
</dbReference>
<dbReference type="InterPro" id="IPR018206">
    <property type="entry name" value="ETF_asu_C_CS"/>
</dbReference>
<evidence type="ECO:0000313" key="8">
    <source>
        <dbReference type="EMBL" id="ACJ75199.1"/>
    </source>
</evidence>
<feature type="binding site" evidence="6">
    <location>
        <position position="211"/>
    </location>
    <ligand>
        <name>FAD</name>
        <dbReference type="ChEBI" id="CHEBI:57692"/>
    </ligand>
</feature>
<dbReference type="Gene3D" id="3.40.50.620">
    <property type="entry name" value="HUPs"/>
    <property type="match status" value="1"/>
</dbReference>
<dbReference type="InterPro" id="IPR014729">
    <property type="entry name" value="Rossmann-like_a/b/a_fold"/>
</dbReference>
<dbReference type="SUPFAM" id="SSF52402">
    <property type="entry name" value="Adenine nucleotide alpha hydrolases-like"/>
    <property type="match status" value="1"/>
</dbReference>
<keyword evidence="9" id="KW-1185">Reference proteome</keyword>
<organism evidence="8 9">
    <name type="scientific">Thermosipho africanus (strain TCF52B)</name>
    <dbReference type="NCBI Taxonomy" id="484019"/>
    <lineage>
        <taxon>Bacteria</taxon>
        <taxon>Thermotogati</taxon>
        <taxon>Thermotogota</taxon>
        <taxon>Thermotogae</taxon>
        <taxon>Thermotogales</taxon>
        <taxon>Fervidobacteriaceae</taxon>
        <taxon>Thermosipho</taxon>
    </lineage>
</organism>
<evidence type="ECO:0000256" key="4">
    <source>
        <dbReference type="ARBA" id="ARBA00022827"/>
    </source>
</evidence>
<dbReference type="AlphaFoldDB" id="B7IGI5"/>
<dbReference type="Pfam" id="PF00766">
    <property type="entry name" value="ETF_alpha"/>
    <property type="match status" value="1"/>
</dbReference>
<feature type="domain" description="Electron transfer flavoprotein alpha/beta-subunit N-terminal" evidence="7">
    <location>
        <begin position="4"/>
        <end position="181"/>
    </location>
</feature>
<keyword evidence="4 6" id="KW-0274">FAD</keyword>
<evidence type="ECO:0000256" key="6">
    <source>
        <dbReference type="PIRSR" id="PIRSR000089-1"/>
    </source>
</evidence>
<feature type="binding site" evidence="6">
    <location>
        <begin position="236"/>
        <end position="237"/>
    </location>
    <ligand>
        <name>FAD</name>
        <dbReference type="ChEBI" id="CHEBI:57692"/>
    </ligand>
</feature>
<dbReference type="InterPro" id="IPR014730">
    <property type="entry name" value="ETF_a/b_N"/>
</dbReference>
<dbReference type="GO" id="GO:0033539">
    <property type="term" value="P:fatty acid beta-oxidation using acyl-CoA dehydrogenase"/>
    <property type="evidence" value="ECO:0007669"/>
    <property type="project" value="TreeGrafter"/>
</dbReference>
<feature type="binding site" evidence="6">
    <location>
        <begin position="267"/>
        <end position="274"/>
    </location>
    <ligand>
        <name>FAD</name>
        <dbReference type="ChEBI" id="CHEBI:57692"/>
    </ligand>
</feature>
<dbReference type="Gene3D" id="3.40.50.1220">
    <property type="entry name" value="TPP-binding domain"/>
    <property type="match status" value="1"/>
</dbReference>
<dbReference type="Pfam" id="PF01012">
    <property type="entry name" value="ETF"/>
    <property type="match status" value="1"/>
</dbReference>
<evidence type="ECO:0000313" key="9">
    <source>
        <dbReference type="Proteomes" id="UP000002453"/>
    </source>
</evidence>
<dbReference type="eggNOG" id="COG2025">
    <property type="taxonomic scope" value="Bacteria"/>
</dbReference>
<dbReference type="STRING" id="484019.THA_732"/>
<evidence type="ECO:0000256" key="5">
    <source>
        <dbReference type="ARBA" id="ARBA00022982"/>
    </source>
</evidence>
<protein>
    <submittedName>
        <fullName evidence="8">Electron transfer flavoprotein subunit alpha</fullName>
    </submittedName>
</protein>
<feature type="binding site" evidence="6">
    <location>
        <position position="288"/>
    </location>
    <ligand>
        <name>FAD</name>
        <dbReference type="ChEBI" id="CHEBI:57692"/>
    </ligand>
</feature>
<dbReference type="HOGENOM" id="CLU_034178_1_1_0"/>
<accession>B7IGI5</accession>